<evidence type="ECO:0000313" key="12">
    <source>
        <dbReference type="EMBL" id="EPE02655.1"/>
    </source>
</evidence>
<evidence type="ECO:0000259" key="9">
    <source>
        <dbReference type="Pfam" id="PF19501"/>
    </source>
</evidence>
<keyword evidence="3" id="KW-0963">Cytoplasm</keyword>
<evidence type="ECO:0000256" key="6">
    <source>
        <dbReference type="ARBA" id="ARBA00023203"/>
    </source>
</evidence>
<dbReference type="FunFam" id="3.30.420.40:FF:000050">
    <property type="entry name" value="Actin, alpha skeletal muscle"/>
    <property type="match status" value="1"/>
</dbReference>
<proteinExistence type="inferred from homology"/>
<dbReference type="InterPro" id="IPR004000">
    <property type="entry name" value="Actin"/>
</dbReference>
<dbReference type="Pfam" id="PF21345">
    <property type="entry name" value="PcRGLX_2nd"/>
    <property type="match status" value="1"/>
</dbReference>
<dbReference type="PROSITE" id="PS01132">
    <property type="entry name" value="ACTINS_ACT_LIKE"/>
    <property type="match status" value="1"/>
</dbReference>
<evidence type="ECO:0000256" key="1">
    <source>
        <dbReference type="ARBA" id="ARBA00004245"/>
    </source>
</evidence>
<dbReference type="InterPro" id="IPR048331">
    <property type="entry name" value="PcRGLX/YetA_3rd"/>
</dbReference>
<dbReference type="CDD" id="cd10220">
    <property type="entry name" value="ASKHA_NBD_Arp2"/>
    <property type="match status" value="1"/>
</dbReference>
<dbReference type="PANTHER" id="PTHR40081:SF1">
    <property type="entry name" value="TAT PATHWAY SIGNAL SEQUENCE DOMAIN PROTEIN"/>
    <property type="match status" value="1"/>
</dbReference>
<evidence type="ECO:0000256" key="7">
    <source>
        <dbReference type="ARBA" id="ARBA00023212"/>
    </source>
</evidence>
<dbReference type="SUPFAM" id="SSF53067">
    <property type="entry name" value="Actin-like ATPase domain"/>
    <property type="match status" value="2"/>
</dbReference>
<name>S3CPY6_OPHP1</name>
<keyword evidence="4" id="KW-0547">Nucleotide-binding</keyword>
<dbReference type="PANTHER" id="PTHR40081">
    <property type="entry name" value="CONCANAVALIN A-LIKE LECTIN/GLUCANASE"/>
    <property type="match status" value="1"/>
</dbReference>
<evidence type="ECO:0000256" key="8">
    <source>
        <dbReference type="SAM" id="SignalP"/>
    </source>
</evidence>
<sequence>MAGSLSRLLLLAAALAQGSLGATIHTRDNAIDSSSVDVTWLSGSPPSLQLGTSFGVPWPRGAHQPNETEFSIAGDGGALGLQTWITGYWADGSIKWTGHAIPGTDASAAKYTIVAQKSAKTGNTGKRSLAQTKLVVSDAKREVTVNTGKITAVFPKSGAALVKEIRTAAGKVVGQNGRLVLQSQSGLLEEFDSPRLVDFYKFQSSIHNVSVSKDSVSRVVVTVKGSHTTFKASKKHQDWLPFTVRFYLYENADAIRIVHSLVFDGTPDKDFISGLGVQFDVPLEGEELYNRHVRIAGVDDGLLNEAVQGITGLRRDPGETVRQAQYQGQETPDVSTWDTRVSSRLQWIPTWNDFRLSQHSPDGFTLAKRTKAGQSWLNIPGGTRSGGLAYLGGATKGGLAIGLRDFWKRYPNSLEVTNAATNLGSVIVWLYSPTASPLDLRPFHDGLGLDTYVEERDALEITYEDYEKGFNTPYGIARTSEVYLFAFDSTPAHDTIAGLVTYIHNPPTLKVAPAYLYSSKALGSYWSLPDNSSTAAAEIEGHLDFLFDFYKNQIDQRRWYGFLDYGDFMHTYDADRHIWRYDIGGYAWDNSELSPDLFFWLYYLRTGREDAYRFAEALTRHTGEVDVYHIGNWKGLGTRHGVQHFSDSSKQARISQPQYRKYFFFISGGDERVGELLEETLDTETAYGYVDPNRKVRTDGWLPAPGKPVSLGLGTDWSSLAASWLIEWERRGSRWIEARDKLTNTASGIAKLKNGFITGTGLWDPVAKTLTAPPADLNNTGLVAVSHLNAVFGLVEVISDALDYWGAGNQPVGFKEAWLDYAYYYDTSDKEKIQRYGATWKSSLKQGHSRLAAFAAKNRNGTQTAARAWAAFFGDGLTNASSWRTEHISGSAVLIPVDEAAWFATNDAAQYGLAAIQNLEYIKKYLIQWQLLARILVPAIRHLSSTTTNLDGAVHDNTFYDDNLALPIRISIPVLSFVPASPLSFHRPRQPSSWPLPSVCNHHVVIRSTTRPLDRAVALMVPETRILLLFMLFCAYATTNSTVLDGGTGFLKVGYAAQNFPEFQYPSIVGRPILRTEEKGDNDLVIKDIMCGDEAAAARTMLQISYPMENGIVKKWDDMQHLWDYTFYEKMKVDTTGRKILLTEPPMNPLKNREQMCEVMFERYNFGGVYVAIQAVLALYAQGLSSGVVVDSGDGVTHIVPVYESVVLNHLTRRLDVAGRDVTQNLIALLLRRGYALNRTADFETVRQIKEKLCYVSYDLELDKRLSEETTVLVESYTLPDGRVIRVGSERFEAPECLFQPHLVDCEQPGMAEFLFNTIQQADVDVRSSLFKAIVLSGGSSMYPGLPSRLEKELKQLWLTRVLGGNPERLSKFKVRIEDPPRRRHMVFLGGAVLANIMADKESMWVTKAEWEEEGPRVLEKLGPR</sequence>
<keyword evidence="5" id="KW-0067">ATP-binding</keyword>
<dbReference type="PRINTS" id="PR00190">
    <property type="entry name" value="ACTIN"/>
</dbReference>
<feature type="domain" description="PcRGLX/YetA-like central beta-sandwich" evidence="10">
    <location>
        <begin position="135"/>
        <end position="499"/>
    </location>
</feature>
<dbReference type="Pfam" id="PF00022">
    <property type="entry name" value="Actin"/>
    <property type="match status" value="1"/>
</dbReference>
<dbReference type="Gene3D" id="3.90.640.10">
    <property type="entry name" value="Actin, Chain A, domain 4"/>
    <property type="match status" value="1"/>
</dbReference>
<dbReference type="Pfam" id="PF19501">
    <property type="entry name" value="PcRGLX_1st"/>
    <property type="match status" value="1"/>
</dbReference>
<dbReference type="GO" id="GO:0003779">
    <property type="term" value="F:actin binding"/>
    <property type="evidence" value="ECO:0007669"/>
    <property type="project" value="UniProtKB-KW"/>
</dbReference>
<dbReference type="Proteomes" id="UP000016923">
    <property type="component" value="Unassembled WGS sequence"/>
</dbReference>
<dbReference type="GO" id="GO:0005856">
    <property type="term" value="C:cytoskeleton"/>
    <property type="evidence" value="ECO:0007669"/>
    <property type="project" value="UniProtKB-SubCell"/>
</dbReference>
<evidence type="ECO:0008006" key="14">
    <source>
        <dbReference type="Google" id="ProtNLM"/>
    </source>
</evidence>
<keyword evidence="6" id="KW-0009">Actin-binding</keyword>
<evidence type="ECO:0000259" key="10">
    <source>
        <dbReference type="Pfam" id="PF21345"/>
    </source>
</evidence>
<accession>S3CPY6</accession>
<dbReference type="STRING" id="1262450.S3CPY6"/>
<feature type="domain" description="PcRGLX/YetA-like C-terminal alpha/alpha toroid" evidence="11">
    <location>
        <begin position="506"/>
        <end position="925"/>
    </location>
</feature>
<dbReference type="OMA" id="QWIPTWN"/>
<dbReference type="HOGENOM" id="CLU_252810_0_0_1"/>
<dbReference type="Pfam" id="PF21346">
    <property type="entry name" value="PcRGLX_3rd"/>
    <property type="match status" value="1"/>
</dbReference>
<feature type="signal peptide" evidence="8">
    <location>
        <begin position="1"/>
        <end position="21"/>
    </location>
</feature>
<gene>
    <name evidence="12" type="ORF">F503_04004</name>
</gene>
<dbReference type="OrthoDB" id="5132116at2759"/>
<evidence type="ECO:0000259" key="11">
    <source>
        <dbReference type="Pfam" id="PF21346"/>
    </source>
</evidence>
<dbReference type="VEuPathDB" id="FungiDB:F503_04004"/>
<dbReference type="InterPro" id="IPR045793">
    <property type="entry name" value="PcRGLX/YetA-like"/>
</dbReference>
<comment type="subcellular location">
    <subcellularLocation>
        <location evidence="1">Cytoplasm</location>
        <location evidence="1">Cytoskeleton</location>
    </subcellularLocation>
</comment>
<dbReference type="EMBL" id="KE148175">
    <property type="protein sequence ID" value="EPE02655.1"/>
    <property type="molecule type" value="Genomic_DNA"/>
</dbReference>
<dbReference type="GO" id="GO:0005524">
    <property type="term" value="F:ATP binding"/>
    <property type="evidence" value="ECO:0007669"/>
    <property type="project" value="UniProtKB-KW"/>
</dbReference>
<comment type="similarity">
    <text evidence="2">Belongs to the actin family. ARP2 subfamily.</text>
</comment>
<evidence type="ECO:0000313" key="13">
    <source>
        <dbReference type="Proteomes" id="UP000016923"/>
    </source>
</evidence>
<dbReference type="InterPro" id="IPR048329">
    <property type="entry name" value="PcRGLX_1st"/>
</dbReference>
<dbReference type="Gene3D" id="3.30.420.40">
    <property type="match status" value="2"/>
</dbReference>
<keyword evidence="8" id="KW-0732">Signal</keyword>
<feature type="domain" description="PcRGLX/YetA-like N-terminal RIFT barrel" evidence="9">
    <location>
        <begin position="35"/>
        <end position="115"/>
    </location>
</feature>
<dbReference type="InterPro" id="IPR048330">
    <property type="entry name" value="PcRGLX/YetA_2nd"/>
</dbReference>
<dbReference type="eggNOG" id="KOG0677">
    <property type="taxonomic scope" value="Eukaryota"/>
</dbReference>
<protein>
    <recommendedName>
        <fullName evidence="14">Actin-related protein 2</fullName>
    </recommendedName>
</protein>
<feature type="chain" id="PRO_5004518826" description="Actin-related protein 2" evidence="8">
    <location>
        <begin position="22"/>
        <end position="1425"/>
    </location>
</feature>
<keyword evidence="13" id="KW-1185">Reference proteome</keyword>
<dbReference type="InterPro" id="IPR043129">
    <property type="entry name" value="ATPase_NBD"/>
</dbReference>
<dbReference type="SMART" id="SM00268">
    <property type="entry name" value="ACTIN"/>
    <property type="match status" value="1"/>
</dbReference>
<dbReference type="InterPro" id="IPR020902">
    <property type="entry name" value="Actin/actin-like_CS"/>
</dbReference>
<evidence type="ECO:0000256" key="3">
    <source>
        <dbReference type="ARBA" id="ARBA00022490"/>
    </source>
</evidence>
<dbReference type="GO" id="GO:0034314">
    <property type="term" value="P:Arp2/3 complex-mediated actin nucleation"/>
    <property type="evidence" value="ECO:0007669"/>
    <property type="project" value="UniProtKB-ARBA"/>
</dbReference>
<keyword evidence="7" id="KW-0206">Cytoskeleton</keyword>
<organism evidence="12 13">
    <name type="scientific">Ophiostoma piceae (strain UAMH 11346)</name>
    <name type="common">Sap stain fungus</name>
    <dbReference type="NCBI Taxonomy" id="1262450"/>
    <lineage>
        <taxon>Eukaryota</taxon>
        <taxon>Fungi</taxon>
        <taxon>Dikarya</taxon>
        <taxon>Ascomycota</taxon>
        <taxon>Pezizomycotina</taxon>
        <taxon>Sordariomycetes</taxon>
        <taxon>Sordariomycetidae</taxon>
        <taxon>Ophiostomatales</taxon>
        <taxon>Ophiostomataceae</taxon>
        <taxon>Ophiostoma</taxon>
    </lineage>
</organism>
<evidence type="ECO:0000256" key="2">
    <source>
        <dbReference type="ARBA" id="ARBA00010121"/>
    </source>
</evidence>
<evidence type="ECO:0000256" key="4">
    <source>
        <dbReference type="ARBA" id="ARBA00022741"/>
    </source>
</evidence>
<dbReference type="FunFam" id="3.90.640.10:FF:000005">
    <property type="entry name" value="Actin-related protein 2"/>
    <property type="match status" value="1"/>
</dbReference>
<reference evidence="12 13" key="1">
    <citation type="journal article" date="2013" name="BMC Genomics">
        <title>The genome and transcriptome of the pine saprophyte Ophiostoma piceae, and a comparison with the bark beetle-associated pine pathogen Grosmannia clavigera.</title>
        <authorList>
            <person name="Haridas S."/>
            <person name="Wang Y."/>
            <person name="Lim L."/>
            <person name="Massoumi Alamouti S."/>
            <person name="Jackman S."/>
            <person name="Docking R."/>
            <person name="Robertson G."/>
            <person name="Birol I."/>
            <person name="Bohlmann J."/>
            <person name="Breuil C."/>
        </authorList>
    </citation>
    <scope>NUCLEOTIDE SEQUENCE [LARGE SCALE GENOMIC DNA]</scope>
    <source>
        <strain evidence="12 13">UAMH 11346</strain>
    </source>
</reference>
<evidence type="ECO:0000256" key="5">
    <source>
        <dbReference type="ARBA" id="ARBA00022840"/>
    </source>
</evidence>